<dbReference type="EMBL" id="L22756">
    <property type="protein sequence ID" value="AAB58812.1"/>
    <property type="molecule type" value="Genomic_DNA"/>
</dbReference>
<evidence type="ECO:0000313" key="1">
    <source>
        <dbReference type="EMBL" id="AAB58812.1"/>
    </source>
</evidence>
<organism evidence="1">
    <name type="scientific">Bradyrhizobium japonicum</name>
    <dbReference type="NCBI Taxonomy" id="375"/>
    <lineage>
        <taxon>Bacteria</taxon>
        <taxon>Pseudomonadati</taxon>
        <taxon>Pseudomonadota</taxon>
        <taxon>Alphaproteobacteria</taxon>
        <taxon>Hyphomicrobiales</taxon>
        <taxon>Nitrobacteraceae</taxon>
        <taxon>Bradyrhizobium</taxon>
    </lineage>
</organism>
<reference evidence="1" key="1">
    <citation type="journal article" date="1993" name="J. Biol. Chem.">
        <title>nolMNO genes of Bradyrhizobium japonicum are co-transcribed with nodYABCSUIJ, and nolO is involved in the synthesis of the lipo-oligosaccharide nodulation signals.</title>
        <authorList>
            <person name="Luka S."/>
            <person name="Sanjuan J."/>
            <person name="Carlson R.W."/>
            <person name="Stacey G."/>
        </authorList>
    </citation>
    <scope>NUCLEOTIDE SEQUENCE</scope>
    <source>
        <strain evidence="1">USDA 110</strain>
    </source>
</reference>
<name>Q45270_BRAJP</name>
<sequence length="116" mass="13201">MTGRVLSIRSSFLQRCCIDLPEARCPMPRSASDGLVPSHARMGVAMRHESWLCSALYIIVTASRVQRMQANAPKLPYEPQFLHKIFTLGLVQQGCVEKRPERRLALDSHQDLEKLR</sequence>
<reference evidence="1" key="3">
    <citation type="journal article" date="1997" name="FEMS Microbiol. Lett.">
        <title>Molecular studies on a new genetic locus linked to the common nodulation genes in Bradyrhizobium japonicum.</title>
        <authorList>
            <person name="Luka S."/>
            <person name="Stacey G."/>
        </authorList>
    </citation>
    <scope>NUCLEOTIDE SEQUENCE</scope>
    <source>
        <strain evidence="1">USDA 110</strain>
    </source>
</reference>
<accession>Q45270</accession>
<proteinExistence type="predicted"/>
<protein>
    <submittedName>
        <fullName evidence="1">GTG start codon; ORFA</fullName>
    </submittedName>
</protein>
<reference evidence="1" key="2">
    <citation type="journal article" date="1994" name="J. Bacteriol.">
        <title>nodZ, a unique host-specific nodulation gene, is involved in the fucosylation of the lipooligosaccharide nodulation signal of Bradyrhizobium japonicum.</title>
        <authorList>
            <person name="Stacey G."/>
            <person name="Luka S."/>
            <person name="Sanjuan J."/>
            <person name="Banfalvi Z."/>
            <person name="Nieuwkoop A.J."/>
            <person name="Chun J.Y."/>
            <person name="Forsberg L.S."/>
            <person name="Carlson R."/>
        </authorList>
    </citation>
    <scope>NUCLEOTIDE SEQUENCE</scope>
    <source>
        <strain evidence="1">USDA 110</strain>
    </source>
</reference>
<dbReference type="AlphaFoldDB" id="Q45270"/>